<dbReference type="InterPro" id="IPR021136">
    <property type="entry name" value="Flagellar_hook_control-like_C"/>
</dbReference>
<reference evidence="2 3" key="1">
    <citation type="journal article" date="2011" name="J. Bacteriol.">
        <title>Complete genome sequence of seawater bacterium Glaciecola nitratireducens FR1064T.</title>
        <authorList>
            <person name="Bian F."/>
            <person name="Qin Q.L."/>
            <person name="Xie B.B."/>
            <person name="Shu Y.L."/>
            <person name="Zhang X.Y."/>
            <person name="Yu Y."/>
            <person name="Chen B."/>
            <person name="Chen X.L."/>
            <person name="Zhou B.C."/>
            <person name="Zhang Y.Z."/>
        </authorList>
    </citation>
    <scope>NUCLEOTIDE SEQUENCE [LARGE SCALE GENOMIC DNA]</scope>
    <source>
        <strain evidence="3">JCM 12485 / KCTC 12276 / FR1064</strain>
    </source>
</reference>
<keyword evidence="3" id="KW-1185">Reference proteome</keyword>
<dbReference type="KEGG" id="gni:GNIT_2500"/>
<feature type="domain" description="Flagellar hook-length control protein-like C-terminal" evidence="1">
    <location>
        <begin position="737"/>
        <end position="809"/>
    </location>
</feature>
<dbReference type="AlphaFoldDB" id="G4QM26"/>
<evidence type="ECO:0000259" key="1">
    <source>
        <dbReference type="Pfam" id="PF02120"/>
    </source>
</evidence>
<name>G4QM26_GLANF</name>
<dbReference type="Proteomes" id="UP000009282">
    <property type="component" value="Chromosome"/>
</dbReference>
<dbReference type="EMBL" id="CP003060">
    <property type="protein sequence ID" value="AEP30597.1"/>
    <property type="molecule type" value="Genomic_DNA"/>
</dbReference>
<dbReference type="Pfam" id="PF02120">
    <property type="entry name" value="Flg_hook"/>
    <property type="match status" value="1"/>
</dbReference>
<dbReference type="OrthoDB" id="5762464at2"/>
<evidence type="ECO:0000313" key="3">
    <source>
        <dbReference type="Proteomes" id="UP000009282"/>
    </source>
</evidence>
<proteinExistence type="predicted"/>
<dbReference type="STRING" id="1085623.GNIT_2500"/>
<evidence type="ECO:0000313" key="2">
    <source>
        <dbReference type="EMBL" id="AEP30597.1"/>
    </source>
</evidence>
<accession>G4QM26</accession>
<dbReference type="eggNOG" id="ENOG5033C0T">
    <property type="taxonomic scope" value="Bacteria"/>
</dbReference>
<dbReference type="HOGENOM" id="CLU_332248_0_0_6"/>
<organism evidence="2 3">
    <name type="scientific">Glaciecola nitratireducens (strain JCM 12485 / KCTC 12276 / FR1064)</name>
    <dbReference type="NCBI Taxonomy" id="1085623"/>
    <lineage>
        <taxon>Bacteria</taxon>
        <taxon>Pseudomonadati</taxon>
        <taxon>Pseudomonadota</taxon>
        <taxon>Gammaproteobacteria</taxon>
        <taxon>Alteromonadales</taxon>
        <taxon>Alteromonadaceae</taxon>
        <taxon>Brumicola</taxon>
    </lineage>
</organism>
<dbReference type="RefSeq" id="WP_014109470.1">
    <property type="nucleotide sequence ID" value="NC_016041.1"/>
</dbReference>
<gene>
    <name evidence="2" type="ordered locus">GNIT_2500</name>
</gene>
<protein>
    <recommendedName>
        <fullName evidence="1">Flagellar hook-length control protein-like C-terminal domain-containing protein</fullName>
    </recommendedName>
</protein>
<sequence>MAEITTVTLNQLNALTRGSETSAVRSNTSANNPQTLNDVAAKVVISQVSPNTVTLTNPQTRQSVQLPAAALANLGNMKTGQALELVNVANKPNTYALIPAAVTNRQSATVGQQSQLLASTSINVNDNQLTALVAKASAAGDISFAGKPIVNISGRITAISANQVTVNFTVPGSNLPAQLAQITLNQAQVSSLSVNSNVKITLDVSGKQPNIISLSSVNVASAQNSQNAQSVNTILNLGSQLAKLNNAVLPNKLVSASILQQLIGSLPPGSSVANNLQNNASSGLSQVIIPLTDAKLGDLPKSLLSSLQNAIARVNTTAATQVSLLVEGTGNANSLKLSVLGNLSKSSGELNTSQIRTLLATAEGKALGNAGNNNVVDAAKSTLTNKQLASNSGTGSVAGALSNTIAKQGFIASRAELGVNQAGNPTVSNPQSALTDAAAARNPAAALPNFKTDLLLEQLTKFINTPAQTSQPAAQQNPTILTQLLSQLPNTKISSIIEQLSNLAATQRVNPATTIDSLKTQVQALSQSTLAQSASQSQTLSLANIISALNADADIAELSPETQALLRYVRDQLPNTSAAQQTAIDAKTIQQLVAAPLNNAPINALSPTAVSGFLSGLVTLLQVSLASKLQRQSNKQASKMQDQIPDVIKSIVPNVTSAQSAKLLSDFRQFDAKHTLSAEVAKMLFSHQNHKLKSIESSLQGQDQLYYALPNVFDKNADDIELLVKRETRENKNSDNNEGSSSWYLTMKLDVGPLGQMLAKTQLKDDEIKLQLYTSTTELKNKAYDMLPFLQRRLSALGINLTEKSCQLGKIPKQLKTEHYQVFETQV</sequence>